<keyword evidence="3" id="KW-1185">Reference proteome</keyword>
<feature type="transmembrane region" description="Helical" evidence="1">
    <location>
        <begin position="60"/>
        <end position="80"/>
    </location>
</feature>
<name>A0A6A5ZLC1_9PLEO</name>
<dbReference type="AlphaFoldDB" id="A0A6A5ZLC1"/>
<reference evidence="2" key="1">
    <citation type="journal article" date="2020" name="Stud. Mycol.">
        <title>101 Dothideomycetes genomes: a test case for predicting lifestyles and emergence of pathogens.</title>
        <authorList>
            <person name="Haridas S."/>
            <person name="Albert R."/>
            <person name="Binder M."/>
            <person name="Bloem J."/>
            <person name="Labutti K."/>
            <person name="Salamov A."/>
            <person name="Andreopoulos B."/>
            <person name="Baker S."/>
            <person name="Barry K."/>
            <person name="Bills G."/>
            <person name="Bluhm B."/>
            <person name="Cannon C."/>
            <person name="Castanera R."/>
            <person name="Culley D."/>
            <person name="Daum C."/>
            <person name="Ezra D."/>
            <person name="Gonzalez J."/>
            <person name="Henrissat B."/>
            <person name="Kuo A."/>
            <person name="Liang C."/>
            <person name="Lipzen A."/>
            <person name="Lutzoni F."/>
            <person name="Magnuson J."/>
            <person name="Mondo S."/>
            <person name="Nolan M."/>
            <person name="Ohm R."/>
            <person name="Pangilinan J."/>
            <person name="Park H.-J."/>
            <person name="Ramirez L."/>
            <person name="Alfaro M."/>
            <person name="Sun H."/>
            <person name="Tritt A."/>
            <person name="Yoshinaga Y."/>
            <person name="Zwiers L.-H."/>
            <person name="Turgeon B."/>
            <person name="Goodwin S."/>
            <person name="Spatafora J."/>
            <person name="Crous P."/>
            <person name="Grigoriev I."/>
        </authorList>
    </citation>
    <scope>NUCLEOTIDE SEQUENCE</scope>
    <source>
        <strain evidence="2">CBS 627.86</strain>
    </source>
</reference>
<feature type="transmembrane region" description="Helical" evidence="1">
    <location>
        <begin position="86"/>
        <end position="106"/>
    </location>
</feature>
<keyword evidence="1" id="KW-0472">Membrane</keyword>
<dbReference type="Proteomes" id="UP000799770">
    <property type="component" value="Unassembled WGS sequence"/>
</dbReference>
<keyword evidence="1" id="KW-0812">Transmembrane</keyword>
<accession>A0A6A5ZLC1</accession>
<gene>
    <name evidence="2" type="ORF">BDV96DRAFT_566407</name>
</gene>
<protein>
    <submittedName>
        <fullName evidence="2">Uncharacterized protein</fullName>
    </submittedName>
</protein>
<evidence type="ECO:0000256" key="1">
    <source>
        <dbReference type="SAM" id="Phobius"/>
    </source>
</evidence>
<organism evidence="2 3">
    <name type="scientific">Lophiotrema nucula</name>
    <dbReference type="NCBI Taxonomy" id="690887"/>
    <lineage>
        <taxon>Eukaryota</taxon>
        <taxon>Fungi</taxon>
        <taxon>Dikarya</taxon>
        <taxon>Ascomycota</taxon>
        <taxon>Pezizomycotina</taxon>
        <taxon>Dothideomycetes</taxon>
        <taxon>Pleosporomycetidae</taxon>
        <taxon>Pleosporales</taxon>
        <taxon>Lophiotremataceae</taxon>
        <taxon>Lophiotrema</taxon>
    </lineage>
</organism>
<sequence>MYRNFEDCHSGRVLTDGTRVLRAFDSTPLSITVSHLILHLRVHQNNSIAIMTSSVSTIELITIFVIVLLIFVFAFSTFIATLPSHVFMPVMVALICFIFFGFGQLLRDSSMVGYSPL</sequence>
<keyword evidence="1" id="KW-1133">Transmembrane helix</keyword>
<proteinExistence type="predicted"/>
<dbReference type="EMBL" id="ML977314">
    <property type="protein sequence ID" value="KAF2119956.1"/>
    <property type="molecule type" value="Genomic_DNA"/>
</dbReference>
<evidence type="ECO:0000313" key="2">
    <source>
        <dbReference type="EMBL" id="KAF2119956.1"/>
    </source>
</evidence>
<evidence type="ECO:0000313" key="3">
    <source>
        <dbReference type="Proteomes" id="UP000799770"/>
    </source>
</evidence>